<keyword evidence="4" id="KW-1185">Reference proteome</keyword>
<reference evidence="3 4" key="1">
    <citation type="journal article" date="2013" name="MBio">
        <title>Genome sequencing of the plant pathogen Taphrina deformans, the causal agent of peach leaf curl.</title>
        <authorList>
            <person name="Cisse O.H."/>
            <person name="Almeida J.M.G.C.F."/>
            <person name="Fonseca A."/>
            <person name="Kumar A.A."/>
            <person name="Salojaervi J."/>
            <person name="Overmyer K."/>
            <person name="Hauser P.M."/>
            <person name="Pagni M."/>
        </authorList>
    </citation>
    <scope>NUCLEOTIDE SEQUENCE [LARGE SCALE GENOMIC DNA]</scope>
    <source>
        <strain evidence="4">PYCC 5710 / ATCC 11124 / CBS 356.35 / IMI 108563 / JCM 9778 / NBRC 8474</strain>
    </source>
</reference>
<comment type="caution">
    <text evidence="3">The sequence shown here is derived from an EMBL/GenBank/DDBJ whole genome shotgun (WGS) entry which is preliminary data.</text>
</comment>
<dbReference type="OrthoDB" id="5374349at2759"/>
<evidence type="ECO:0000259" key="2">
    <source>
        <dbReference type="SMART" id="SM00360"/>
    </source>
</evidence>
<feature type="compositionally biased region" description="Basic and acidic residues" evidence="1">
    <location>
        <begin position="1"/>
        <end position="17"/>
    </location>
</feature>
<dbReference type="GO" id="GO:0003723">
    <property type="term" value="F:RNA binding"/>
    <property type="evidence" value="ECO:0007669"/>
    <property type="project" value="InterPro"/>
</dbReference>
<dbReference type="SMART" id="SM00360">
    <property type="entry name" value="RRM"/>
    <property type="match status" value="1"/>
</dbReference>
<sequence>MGQRREKSLHERIDPRTKRSPIVFPGRTKDAGPNQNPALKGNPLYAYLNGQKPAPKPSNTSHKVPASKPEGRPPRRNDTHAPLRLPRNAEPEVQIRGSGTQMNVFSIRGASSTSISIKNLAPGTTQADICTILNEQVGEVEDCKTFHVSGGLSTTAEVRFGSRIAADKAINILNGVLADSKSKWCHARLDG</sequence>
<feature type="domain" description="RRM" evidence="2">
    <location>
        <begin position="114"/>
        <end position="188"/>
    </location>
</feature>
<dbReference type="Proteomes" id="UP000013776">
    <property type="component" value="Unassembled WGS sequence"/>
</dbReference>
<dbReference type="InterPro" id="IPR035979">
    <property type="entry name" value="RBD_domain_sf"/>
</dbReference>
<dbReference type="EMBL" id="CAHR02000011">
    <property type="protein sequence ID" value="CCG80773.1"/>
    <property type="molecule type" value="Genomic_DNA"/>
</dbReference>
<accession>R4XBR3</accession>
<gene>
    <name evidence="3" type="ORF">TAPDE_000402</name>
</gene>
<name>R4XBR3_TAPDE</name>
<dbReference type="InterPro" id="IPR000504">
    <property type="entry name" value="RRM_dom"/>
</dbReference>
<feature type="compositionally biased region" description="Basic and acidic residues" evidence="1">
    <location>
        <begin position="69"/>
        <end position="81"/>
    </location>
</feature>
<dbReference type="Pfam" id="PF00076">
    <property type="entry name" value="RRM_1"/>
    <property type="match status" value="1"/>
</dbReference>
<dbReference type="SUPFAM" id="SSF54928">
    <property type="entry name" value="RNA-binding domain, RBD"/>
    <property type="match status" value="1"/>
</dbReference>
<dbReference type="STRING" id="1097556.R4XBR3"/>
<evidence type="ECO:0000313" key="4">
    <source>
        <dbReference type="Proteomes" id="UP000013776"/>
    </source>
</evidence>
<dbReference type="InterPro" id="IPR012677">
    <property type="entry name" value="Nucleotide-bd_a/b_plait_sf"/>
</dbReference>
<proteinExistence type="predicted"/>
<dbReference type="Gene3D" id="3.30.70.330">
    <property type="match status" value="1"/>
</dbReference>
<feature type="region of interest" description="Disordered" evidence="1">
    <location>
        <begin position="1"/>
        <end position="92"/>
    </location>
</feature>
<organism evidence="3 4">
    <name type="scientific">Taphrina deformans (strain PYCC 5710 / ATCC 11124 / CBS 356.35 / IMI 108563 / JCM 9778 / NBRC 8474)</name>
    <name type="common">Peach leaf curl fungus</name>
    <name type="synonym">Lalaria deformans</name>
    <dbReference type="NCBI Taxonomy" id="1097556"/>
    <lineage>
        <taxon>Eukaryota</taxon>
        <taxon>Fungi</taxon>
        <taxon>Dikarya</taxon>
        <taxon>Ascomycota</taxon>
        <taxon>Taphrinomycotina</taxon>
        <taxon>Taphrinomycetes</taxon>
        <taxon>Taphrinales</taxon>
        <taxon>Taphrinaceae</taxon>
        <taxon>Taphrina</taxon>
    </lineage>
</organism>
<evidence type="ECO:0000313" key="3">
    <source>
        <dbReference type="EMBL" id="CCG80773.1"/>
    </source>
</evidence>
<dbReference type="AlphaFoldDB" id="R4XBR3"/>
<protein>
    <recommendedName>
        <fullName evidence="2">RRM domain-containing protein</fullName>
    </recommendedName>
</protein>
<dbReference type="VEuPathDB" id="FungiDB:TAPDE_000402"/>
<evidence type="ECO:0000256" key="1">
    <source>
        <dbReference type="SAM" id="MobiDB-lite"/>
    </source>
</evidence>